<sequence length="83" mass="8562">MNPMGLVDRLSAQIMAMIPAFELQAVPGNAVGPQGMACGVLVLANATVSGLKLAAIALPRDRQLATEEPAPPHQTLSQTLISS</sequence>
<keyword evidence="2" id="KW-1185">Reference proteome</keyword>
<organism evidence="1 2">
    <name type="scientific">Paraburkholderia lycopersici</name>
    <dbReference type="NCBI Taxonomy" id="416944"/>
    <lineage>
        <taxon>Bacteria</taxon>
        <taxon>Pseudomonadati</taxon>
        <taxon>Pseudomonadota</taxon>
        <taxon>Betaproteobacteria</taxon>
        <taxon>Burkholderiales</taxon>
        <taxon>Burkholderiaceae</taxon>
        <taxon>Paraburkholderia</taxon>
    </lineage>
</organism>
<dbReference type="Proteomes" id="UP000198908">
    <property type="component" value="Unassembled WGS sequence"/>
</dbReference>
<gene>
    <name evidence="1" type="ORF">SAMN05421548_1374</name>
</gene>
<accession>A0A1G7B1W7</accession>
<protein>
    <submittedName>
        <fullName evidence="1">Uncharacterized protein</fullName>
    </submittedName>
</protein>
<dbReference type="EMBL" id="FMYQ01000037">
    <property type="protein sequence ID" value="SDE20932.1"/>
    <property type="molecule type" value="Genomic_DNA"/>
</dbReference>
<dbReference type="AlphaFoldDB" id="A0A1G7B1W7"/>
<reference evidence="2" key="1">
    <citation type="submission" date="2016-09" db="EMBL/GenBank/DDBJ databases">
        <authorList>
            <person name="Varghese N."/>
            <person name="Submissions S."/>
        </authorList>
    </citation>
    <scope>NUCLEOTIDE SEQUENCE [LARGE SCALE GENOMIC DNA]</scope>
    <source>
        <strain evidence="2">TNe-862</strain>
    </source>
</reference>
<evidence type="ECO:0000313" key="1">
    <source>
        <dbReference type="EMBL" id="SDE20932.1"/>
    </source>
</evidence>
<name>A0A1G7B1W7_9BURK</name>
<evidence type="ECO:0000313" key="2">
    <source>
        <dbReference type="Proteomes" id="UP000198908"/>
    </source>
</evidence>
<proteinExistence type="predicted"/>